<protein>
    <submittedName>
        <fullName evidence="1">Uncharacterized protein</fullName>
    </submittedName>
</protein>
<reference evidence="1" key="2">
    <citation type="submission" date="2020-09" db="EMBL/GenBank/DDBJ databases">
        <authorList>
            <person name="Sun Q."/>
            <person name="Ohkuma M."/>
        </authorList>
    </citation>
    <scope>NUCLEOTIDE SEQUENCE</scope>
    <source>
        <strain evidence="1">JCM 3302</strain>
    </source>
</reference>
<name>A0A918ZN46_9ACTN</name>
<keyword evidence="2" id="KW-1185">Reference proteome</keyword>
<reference evidence="1" key="1">
    <citation type="journal article" date="2014" name="Int. J. Syst. Evol. Microbiol.">
        <title>Complete genome sequence of Corynebacterium casei LMG S-19264T (=DSM 44701T), isolated from a smear-ripened cheese.</title>
        <authorList>
            <consortium name="US DOE Joint Genome Institute (JGI-PGF)"/>
            <person name="Walter F."/>
            <person name="Albersmeier A."/>
            <person name="Kalinowski J."/>
            <person name="Ruckert C."/>
        </authorList>
    </citation>
    <scope>NUCLEOTIDE SEQUENCE</scope>
    <source>
        <strain evidence="1">JCM 3302</strain>
    </source>
</reference>
<evidence type="ECO:0000313" key="1">
    <source>
        <dbReference type="EMBL" id="GHE59704.1"/>
    </source>
</evidence>
<proteinExistence type="predicted"/>
<dbReference type="EMBL" id="BNBC01000003">
    <property type="protein sequence ID" value="GHE59704.1"/>
    <property type="molecule type" value="Genomic_DNA"/>
</dbReference>
<gene>
    <name evidence="1" type="ORF">GCM10014715_11290</name>
</gene>
<comment type="caution">
    <text evidence="1">The sequence shown here is derived from an EMBL/GenBank/DDBJ whole genome shotgun (WGS) entry which is preliminary data.</text>
</comment>
<accession>A0A918ZN46</accession>
<sequence>MTARPTPSASIQEPISLGPAPAALAAVNTSAAELVTPTVTAISPAATADGGAAARTRSEKEGMWDNFRGRRRRNAYLLFHKRNVLFVEH</sequence>
<dbReference type="AlphaFoldDB" id="A0A918ZN46"/>
<dbReference type="Proteomes" id="UP000641386">
    <property type="component" value="Unassembled WGS sequence"/>
</dbReference>
<organism evidence="1 2">
    <name type="scientific">Streptomyces spiralis</name>
    <dbReference type="NCBI Taxonomy" id="66376"/>
    <lineage>
        <taxon>Bacteria</taxon>
        <taxon>Bacillati</taxon>
        <taxon>Actinomycetota</taxon>
        <taxon>Actinomycetes</taxon>
        <taxon>Kitasatosporales</taxon>
        <taxon>Streptomycetaceae</taxon>
        <taxon>Streptomyces</taxon>
    </lineage>
</organism>
<evidence type="ECO:0000313" key="2">
    <source>
        <dbReference type="Proteomes" id="UP000641386"/>
    </source>
</evidence>